<dbReference type="RefSeq" id="WP_249774253.1">
    <property type="nucleotide sequence ID" value="NZ_CP097332.1"/>
</dbReference>
<reference evidence="1" key="2">
    <citation type="submission" date="2022-05" db="EMBL/GenBank/DDBJ databases">
        <authorList>
            <person name="Kim J.-S."/>
            <person name="Lee K."/>
            <person name="Suh M."/>
            <person name="Eom M."/>
            <person name="Kim J.-S."/>
            <person name="Kim D.-S."/>
            <person name="Ko S.-H."/>
            <person name="Shin Y."/>
            <person name="Lee J.-S."/>
        </authorList>
    </citation>
    <scope>NUCLEOTIDE SEQUENCE</scope>
    <source>
        <strain evidence="1">N237</strain>
    </source>
</reference>
<organism evidence="1 2">
    <name type="scientific">Jatrophihabitans telluris</name>
    <dbReference type="NCBI Taxonomy" id="2038343"/>
    <lineage>
        <taxon>Bacteria</taxon>
        <taxon>Bacillati</taxon>
        <taxon>Actinomycetota</taxon>
        <taxon>Actinomycetes</taxon>
        <taxon>Jatrophihabitantales</taxon>
        <taxon>Jatrophihabitantaceae</taxon>
        <taxon>Jatrophihabitans</taxon>
    </lineage>
</organism>
<gene>
    <name evidence="1" type="ORF">M6D93_12225</name>
</gene>
<evidence type="ECO:0000313" key="2">
    <source>
        <dbReference type="Proteomes" id="UP001056336"/>
    </source>
</evidence>
<name>A0ABY4R5A6_9ACTN</name>
<keyword evidence="2" id="KW-1185">Reference proteome</keyword>
<protein>
    <submittedName>
        <fullName evidence="1">Uncharacterized protein</fullName>
    </submittedName>
</protein>
<proteinExistence type="predicted"/>
<reference evidence="1" key="1">
    <citation type="journal article" date="2018" name="Int. J. Syst. Evol. Microbiol.">
        <title>Jatrophihabitans telluris sp. nov., isolated from sediment soil of lava forest wetlands and the emended description of the genus Jatrophihabitans.</title>
        <authorList>
            <person name="Lee K.C."/>
            <person name="Suh M.K."/>
            <person name="Eom M.K."/>
            <person name="Kim K.K."/>
            <person name="Kim J.S."/>
            <person name="Kim D.S."/>
            <person name="Ko S.H."/>
            <person name="Shin Y.K."/>
            <person name="Lee J.S."/>
        </authorList>
    </citation>
    <scope>NUCLEOTIDE SEQUENCE</scope>
    <source>
        <strain evidence="1">N237</strain>
    </source>
</reference>
<evidence type="ECO:0000313" key="1">
    <source>
        <dbReference type="EMBL" id="UQX90358.1"/>
    </source>
</evidence>
<accession>A0ABY4R5A6</accession>
<dbReference type="Proteomes" id="UP001056336">
    <property type="component" value="Chromosome"/>
</dbReference>
<sequence>MRVPNRLPGLPVEQALGAVELALTLNWSQPGRVFRLSDRGDRARVYELVLREGSDADVLAYIDGALLVDLWDELVLPRAVRAAWLPLIGQVRGVVDVPVVA</sequence>
<dbReference type="EMBL" id="CP097332">
    <property type="protein sequence ID" value="UQX90358.1"/>
    <property type="molecule type" value="Genomic_DNA"/>
</dbReference>